<dbReference type="AlphaFoldDB" id="A0A915L404"/>
<accession>A0A915L404</accession>
<organism evidence="1 2">
    <name type="scientific">Romanomermis culicivorax</name>
    <name type="common">Nematode worm</name>
    <dbReference type="NCBI Taxonomy" id="13658"/>
    <lineage>
        <taxon>Eukaryota</taxon>
        <taxon>Metazoa</taxon>
        <taxon>Ecdysozoa</taxon>
        <taxon>Nematoda</taxon>
        <taxon>Enoplea</taxon>
        <taxon>Dorylaimia</taxon>
        <taxon>Mermithida</taxon>
        <taxon>Mermithoidea</taxon>
        <taxon>Mermithidae</taxon>
        <taxon>Romanomermis</taxon>
    </lineage>
</organism>
<reference evidence="2" key="1">
    <citation type="submission" date="2022-11" db="UniProtKB">
        <authorList>
            <consortium name="WormBaseParasite"/>
        </authorList>
    </citation>
    <scope>IDENTIFICATION</scope>
</reference>
<proteinExistence type="predicted"/>
<sequence>MPFRRIFVTIVRRVVGGTGGDAVVHDGCGAIETKKLAVASLQLFRLVIISTARLRYRRRLFVIQFIVRITDRRRGRRRRSGVNLHKRRLNLNVKQVNVVNNVKTETKAAILKIQSIWANSNKPEKAFNDVDLSSGHWLMNNFFKLLKPSKALVGISTKKFELMSKVCRSVNCL</sequence>
<evidence type="ECO:0000313" key="1">
    <source>
        <dbReference type="Proteomes" id="UP000887565"/>
    </source>
</evidence>
<dbReference type="WBParaSite" id="nRc.2.0.1.t45809-RA">
    <property type="protein sequence ID" value="nRc.2.0.1.t45809-RA"/>
    <property type="gene ID" value="nRc.2.0.1.g45809"/>
</dbReference>
<keyword evidence="1" id="KW-1185">Reference proteome</keyword>
<protein>
    <submittedName>
        <fullName evidence="2">Uncharacterized protein</fullName>
    </submittedName>
</protein>
<name>A0A915L404_ROMCU</name>
<evidence type="ECO:0000313" key="2">
    <source>
        <dbReference type="WBParaSite" id="nRc.2.0.1.t45809-RA"/>
    </source>
</evidence>
<dbReference type="Proteomes" id="UP000887565">
    <property type="component" value="Unplaced"/>
</dbReference>